<dbReference type="Proteomes" id="UP000054538">
    <property type="component" value="Unassembled WGS sequence"/>
</dbReference>
<feature type="compositionally biased region" description="Basic and acidic residues" evidence="1">
    <location>
        <begin position="111"/>
        <end position="125"/>
    </location>
</feature>
<keyword evidence="3" id="KW-1185">Reference proteome</keyword>
<dbReference type="InParanoid" id="A0A0D0E817"/>
<organism evidence="2 3">
    <name type="scientific">Paxillus rubicundulus Ve08.2h10</name>
    <dbReference type="NCBI Taxonomy" id="930991"/>
    <lineage>
        <taxon>Eukaryota</taxon>
        <taxon>Fungi</taxon>
        <taxon>Dikarya</taxon>
        <taxon>Basidiomycota</taxon>
        <taxon>Agaricomycotina</taxon>
        <taxon>Agaricomycetes</taxon>
        <taxon>Agaricomycetidae</taxon>
        <taxon>Boletales</taxon>
        <taxon>Paxilineae</taxon>
        <taxon>Paxillaceae</taxon>
        <taxon>Paxillus</taxon>
    </lineage>
</organism>
<accession>A0A0D0E817</accession>
<reference evidence="2 3" key="1">
    <citation type="submission" date="2014-04" db="EMBL/GenBank/DDBJ databases">
        <authorList>
            <consortium name="DOE Joint Genome Institute"/>
            <person name="Kuo A."/>
            <person name="Kohler A."/>
            <person name="Jargeat P."/>
            <person name="Nagy L.G."/>
            <person name="Floudas D."/>
            <person name="Copeland A."/>
            <person name="Barry K.W."/>
            <person name="Cichocki N."/>
            <person name="Veneault-Fourrey C."/>
            <person name="LaButti K."/>
            <person name="Lindquist E.A."/>
            <person name="Lipzen A."/>
            <person name="Lundell T."/>
            <person name="Morin E."/>
            <person name="Murat C."/>
            <person name="Sun H."/>
            <person name="Tunlid A."/>
            <person name="Henrissat B."/>
            <person name="Grigoriev I.V."/>
            <person name="Hibbett D.S."/>
            <person name="Martin F."/>
            <person name="Nordberg H.P."/>
            <person name="Cantor M.N."/>
            <person name="Hua S.X."/>
        </authorList>
    </citation>
    <scope>NUCLEOTIDE SEQUENCE [LARGE SCALE GENOMIC DNA]</scope>
    <source>
        <strain evidence="2 3">Ve08.2h10</strain>
    </source>
</reference>
<dbReference type="OrthoDB" id="3059771at2759"/>
<sequence>MGQSANSKPDPKHKSSTNKKNATEKSPPKLASETRNQDATSPSRSKTTKHRPQPAMRDGQDEFKEDDISAVTARPLWTAPTAAWALQLYLLAELVSSDDERLSQSHGSLSQEKETAASSNHERSPELPINNLKPDLRLVTRPYESEVTIWDVPLPMVVTLSSVNFSSNVTLRGHSTFSHSWMCAVWNSSVGPYLLKGTAVRPRPVFQTDYQGARVDTSSGKAIVLNAGDGVHIEKTWRSTVDGDGTQGWYAPVFMPITLRWLEGCGWVVAMARSNRWRHS</sequence>
<dbReference type="HOGENOM" id="CLU_994349_0_0_1"/>
<dbReference type="AlphaFoldDB" id="A0A0D0E817"/>
<evidence type="ECO:0000256" key="1">
    <source>
        <dbReference type="SAM" id="MobiDB-lite"/>
    </source>
</evidence>
<feature type="compositionally biased region" description="Polar residues" evidence="1">
    <location>
        <begin position="33"/>
        <end position="45"/>
    </location>
</feature>
<evidence type="ECO:0000313" key="3">
    <source>
        <dbReference type="Proteomes" id="UP000054538"/>
    </source>
</evidence>
<proteinExistence type="predicted"/>
<feature type="region of interest" description="Disordered" evidence="1">
    <location>
        <begin position="1"/>
        <end position="63"/>
    </location>
</feature>
<protein>
    <submittedName>
        <fullName evidence="2">Uncharacterized protein</fullName>
    </submittedName>
</protein>
<name>A0A0D0E817_9AGAM</name>
<feature type="region of interest" description="Disordered" evidence="1">
    <location>
        <begin position="102"/>
        <end position="130"/>
    </location>
</feature>
<gene>
    <name evidence="2" type="ORF">PAXRUDRAFT_443543</name>
</gene>
<dbReference type="EMBL" id="KN825101">
    <property type="protein sequence ID" value="KIK94520.1"/>
    <property type="molecule type" value="Genomic_DNA"/>
</dbReference>
<evidence type="ECO:0000313" key="2">
    <source>
        <dbReference type="EMBL" id="KIK94520.1"/>
    </source>
</evidence>
<reference evidence="3" key="2">
    <citation type="submission" date="2015-01" db="EMBL/GenBank/DDBJ databases">
        <title>Evolutionary Origins and Diversification of the Mycorrhizal Mutualists.</title>
        <authorList>
            <consortium name="DOE Joint Genome Institute"/>
            <consortium name="Mycorrhizal Genomics Consortium"/>
            <person name="Kohler A."/>
            <person name="Kuo A."/>
            <person name="Nagy L.G."/>
            <person name="Floudas D."/>
            <person name="Copeland A."/>
            <person name="Barry K.W."/>
            <person name="Cichocki N."/>
            <person name="Veneault-Fourrey C."/>
            <person name="LaButti K."/>
            <person name="Lindquist E.A."/>
            <person name="Lipzen A."/>
            <person name="Lundell T."/>
            <person name="Morin E."/>
            <person name="Murat C."/>
            <person name="Riley R."/>
            <person name="Ohm R."/>
            <person name="Sun H."/>
            <person name="Tunlid A."/>
            <person name="Henrissat B."/>
            <person name="Grigoriev I.V."/>
            <person name="Hibbett D.S."/>
            <person name="Martin F."/>
        </authorList>
    </citation>
    <scope>NUCLEOTIDE SEQUENCE [LARGE SCALE GENOMIC DNA]</scope>
    <source>
        <strain evidence="3">Ve08.2h10</strain>
    </source>
</reference>